<comment type="caution">
    <text evidence="4">The sequence shown here is derived from an EMBL/GenBank/DDBJ whole genome shotgun (WGS) entry which is preliminary data.</text>
</comment>
<dbReference type="PANTHER" id="PTHR30036:SF1">
    <property type="entry name" value="D-XYLOSE-BINDING PERIPLASMIC PROTEIN"/>
    <property type="match status" value="1"/>
</dbReference>
<proteinExistence type="predicted"/>
<dbReference type="GO" id="GO:0030246">
    <property type="term" value="F:carbohydrate binding"/>
    <property type="evidence" value="ECO:0007669"/>
    <property type="project" value="TreeGrafter"/>
</dbReference>
<feature type="domain" description="Periplasmic binding protein" evidence="3">
    <location>
        <begin position="42"/>
        <end position="295"/>
    </location>
</feature>
<protein>
    <submittedName>
        <fullName evidence="4">Substrate-binding domain-containing protein</fullName>
    </submittedName>
</protein>
<accession>A0A9D1T9V2</accession>
<reference evidence="4" key="1">
    <citation type="submission" date="2020-10" db="EMBL/GenBank/DDBJ databases">
        <authorList>
            <person name="Gilroy R."/>
        </authorList>
    </citation>
    <scope>NUCLEOTIDE SEQUENCE</scope>
    <source>
        <strain evidence="4">ChiBcec6-7307</strain>
    </source>
</reference>
<dbReference type="PROSITE" id="PS51257">
    <property type="entry name" value="PROKAR_LIPOPROTEIN"/>
    <property type="match status" value="1"/>
</dbReference>
<dbReference type="GO" id="GO:0030288">
    <property type="term" value="C:outer membrane-bounded periplasmic space"/>
    <property type="evidence" value="ECO:0007669"/>
    <property type="project" value="TreeGrafter"/>
</dbReference>
<evidence type="ECO:0000313" key="4">
    <source>
        <dbReference type="EMBL" id="HIV24012.1"/>
    </source>
</evidence>
<dbReference type="InterPro" id="IPR025997">
    <property type="entry name" value="SBP_2_dom"/>
</dbReference>
<dbReference type="Pfam" id="PF13407">
    <property type="entry name" value="Peripla_BP_4"/>
    <property type="match status" value="1"/>
</dbReference>
<dbReference type="PANTHER" id="PTHR30036">
    <property type="entry name" value="D-XYLOSE-BINDING PERIPLASMIC PROTEIN"/>
    <property type="match status" value="1"/>
</dbReference>
<dbReference type="EMBL" id="DVOS01000073">
    <property type="protein sequence ID" value="HIV24012.1"/>
    <property type="molecule type" value="Genomic_DNA"/>
</dbReference>
<comment type="subcellular location">
    <subcellularLocation>
        <location evidence="1">Cell envelope</location>
    </subcellularLocation>
</comment>
<keyword evidence="2" id="KW-0732">Signal</keyword>
<dbReference type="InterPro" id="IPR028082">
    <property type="entry name" value="Peripla_BP_I"/>
</dbReference>
<evidence type="ECO:0000259" key="3">
    <source>
        <dbReference type="Pfam" id="PF13407"/>
    </source>
</evidence>
<name>A0A9D1T9V2_9FIRM</name>
<evidence type="ECO:0000256" key="1">
    <source>
        <dbReference type="ARBA" id="ARBA00004196"/>
    </source>
</evidence>
<dbReference type="Proteomes" id="UP000886889">
    <property type="component" value="Unassembled WGS sequence"/>
</dbReference>
<dbReference type="AlphaFoldDB" id="A0A9D1T9V2"/>
<dbReference type="InterPro" id="IPR050555">
    <property type="entry name" value="Bact_Solute-Bind_Prot2"/>
</dbReference>
<dbReference type="Gene3D" id="3.40.50.2300">
    <property type="match status" value="2"/>
</dbReference>
<organism evidence="4 5">
    <name type="scientific">Candidatus Merdiplasma excrementigallinarum</name>
    <dbReference type="NCBI Taxonomy" id="2840864"/>
    <lineage>
        <taxon>Bacteria</taxon>
        <taxon>Bacillati</taxon>
        <taxon>Bacillota</taxon>
        <taxon>Clostridia</taxon>
        <taxon>Lachnospirales</taxon>
        <taxon>Lachnospiraceae</taxon>
        <taxon>Lachnospiraceae incertae sedis</taxon>
        <taxon>Candidatus Merdiplasma</taxon>
    </lineage>
</organism>
<evidence type="ECO:0000313" key="5">
    <source>
        <dbReference type="Proteomes" id="UP000886889"/>
    </source>
</evidence>
<dbReference type="SUPFAM" id="SSF53822">
    <property type="entry name" value="Periplasmic binding protein-like I"/>
    <property type="match status" value="1"/>
</dbReference>
<gene>
    <name evidence="4" type="ORF">IAC80_08775</name>
</gene>
<reference evidence="4" key="2">
    <citation type="journal article" date="2021" name="PeerJ">
        <title>Extensive microbial diversity within the chicken gut microbiome revealed by metagenomics and culture.</title>
        <authorList>
            <person name="Gilroy R."/>
            <person name="Ravi A."/>
            <person name="Getino M."/>
            <person name="Pursley I."/>
            <person name="Horton D.L."/>
            <person name="Alikhan N.F."/>
            <person name="Baker D."/>
            <person name="Gharbi K."/>
            <person name="Hall N."/>
            <person name="Watson M."/>
            <person name="Adriaenssens E.M."/>
            <person name="Foster-Nyarko E."/>
            <person name="Jarju S."/>
            <person name="Secka A."/>
            <person name="Antonio M."/>
            <person name="Oren A."/>
            <person name="Chaudhuri R.R."/>
            <person name="La Ragione R."/>
            <person name="Hildebrand F."/>
            <person name="Pallen M.J."/>
        </authorList>
    </citation>
    <scope>NUCLEOTIDE SEQUENCE</scope>
    <source>
        <strain evidence="4">ChiBcec6-7307</strain>
    </source>
</reference>
<sequence length="353" mass="38651">MKRYAGILTAMTALLLLLLAGCSPRKTGEEQETALQEEDIQIGLSFDSFVIERWMRDRDVFVSTAQSLGAQVNVQIANGDVEEQISQIEYFISKDMDVIVIIAIDGDALTDVVRKAKEEGIRVISYDRLIPNAGTDLYISFDNYRVGVLMGEALQEALPEGGNIFAIYGSPTDHNVELVQQGLSEALEDSELKIVYEAYCENWLAELAFDAVNEGLEQETDIAGVMCGNDDLASQAIKALAEHQMAGKVTVVAQDAELSACQRIVEGTQEMTVYKPVDELAKKAAQLAVSLAEGEDITGTGAKLRVTDTVYDGTQDIPYYSIEPVAVTAENMDEAIIDSGFHLEEDVYLNVRQ</sequence>
<evidence type="ECO:0000256" key="2">
    <source>
        <dbReference type="ARBA" id="ARBA00022729"/>
    </source>
</evidence>